<accession>A0ABM8W160</accession>
<dbReference type="Proteomes" id="UP000789901">
    <property type="component" value="Unassembled WGS sequence"/>
</dbReference>
<sequence>MQNLKKRLSIIAEDELSETINTRKLVLEGLEYGTMNYDTNKIQKLDIKEVEELNIEIDFINEQYKTSISNLDMSILKEQECESITHCTKRDLEDDSE</sequence>
<reference evidence="1 2" key="1">
    <citation type="submission" date="2021-06" db="EMBL/GenBank/DDBJ databases">
        <authorList>
            <person name="Kallberg Y."/>
            <person name="Tangrot J."/>
            <person name="Rosling A."/>
        </authorList>
    </citation>
    <scope>NUCLEOTIDE SEQUENCE [LARGE SCALE GENOMIC DNA]</scope>
    <source>
        <strain evidence="1 2">120-4 pot B 10/14</strain>
    </source>
</reference>
<dbReference type="EMBL" id="CAJVQB010000613">
    <property type="protein sequence ID" value="CAG8498391.1"/>
    <property type="molecule type" value="Genomic_DNA"/>
</dbReference>
<gene>
    <name evidence="1" type="ORF">GMARGA_LOCUS2075</name>
</gene>
<proteinExistence type="predicted"/>
<organism evidence="1 2">
    <name type="scientific">Gigaspora margarita</name>
    <dbReference type="NCBI Taxonomy" id="4874"/>
    <lineage>
        <taxon>Eukaryota</taxon>
        <taxon>Fungi</taxon>
        <taxon>Fungi incertae sedis</taxon>
        <taxon>Mucoromycota</taxon>
        <taxon>Glomeromycotina</taxon>
        <taxon>Glomeromycetes</taxon>
        <taxon>Diversisporales</taxon>
        <taxon>Gigasporaceae</taxon>
        <taxon>Gigaspora</taxon>
    </lineage>
</organism>
<comment type="caution">
    <text evidence="1">The sequence shown here is derived from an EMBL/GenBank/DDBJ whole genome shotgun (WGS) entry which is preliminary data.</text>
</comment>
<name>A0ABM8W160_GIGMA</name>
<protein>
    <submittedName>
        <fullName evidence="1">2553_t:CDS:1</fullName>
    </submittedName>
</protein>
<evidence type="ECO:0000313" key="2">
    <source>
        <dbReference type="Proteomes" id="UP000789901"/>
    </source>
</evidence>
<keyword evidence="2" id="KW-1185">Reference proteome</keyword>
<evidence type="ECO:0000313" key="1">
    <source>
        <dbReference type="EMBL" id="CAG8498391.1"/>
    </source>
</evidence>